<feature type="lipid moiety-binding region" description="S-diacylglycerol cysteine" evidence="7">
    <location>
        <position position="22"/>
    </location>
</feature>
<comment type="subcellular location">
    <subcellularLocation>
        <location evidence="1">Membrane</location>
        <topology evidence="1">Lipid-anchor</topology>
    </subcellularLocation>
</comment>
<feature type="signal peptide" evidence="8">
    <location>
        <begin position="1"/>
        <end position="27"/>
    </location>
</feature>
<evidence type="ECO:0000256" key="2">
    <source>
        <dbReference type="ARBA" id="ARBA00022729"/>
    </source>
</evidence>
<dbReference type="SUPFAM" id="SSF53850">
    <property type="entry name" value="Periplasmic binding protein-like II"/>
    <property type="match status" value="1"/>
</dbReference>
<keyword evidence="5 6" id="KW-0449">Lipoprotein</keyword>
<dbReference type="PIRSF" id="PIRSF002854">
    <property type="entry name" value="MetQ"/>
    <property type="match status" value="1"/>
</dbReference>
<evidence type="ECO:0000256" key="6">
    <source>
        <dbReference type="PIRNR" id="PIRNR002854"/>
    </source>
</evidence>
<reference evidence="9" key="2">
    <citation type="submission" date="2020-09" db="EMBL/GenBank/DDBJ databases">
        <authorList>
            <person name="Sun Q."/>
            <person name="Zhou Y."/>
        </authorList>
    </citation>
    <scope>NUCLEOTIDE SEQUENCE</scope>
    <source>
        <strain evidence="9">CGMCC 4.5737</strain>
    </source>
</reference>
<keyword evidence="10" id="KW-1185">Reference proteome</keyword>
<protein>
    <recommendedName>
        <fullName evidence="6">Lipoprotein</fullName>
    </recommendedName>
</protein>
<keyword evidence="2 8" id="KW-0732">Signal</keyword>
<proteinExistence type="inferred from homology"/>
<dbReference type="Pfam" id="PF03180">
    <property type="entry name" value="Lipoprotein_9"/>
    <property type="match status" value="1"/>
</dbReference>
<dbReference type="AlphaFoldDB" id="A0A8J3FYS6"/>
<feature type="chain" id="PRO_5035284200" description="Lipoprotein" evidence="8">
    <location>
        <begin position="28"/>
        <end position="273"/>
    </location>
</feature>
<dbReference type="CDD" id="cd13597">
    <property type="entry name" value="PBP2_lipoprotein_Tp32"/>
    <property type="match status" value="1"/>
</dbReference>
<accession>A0A8J3FYS6</accession>
<dbReference type="RefSeq" id="WP_189060995.1">
    <property type="nucleotide sequence ID" value="NZ_BMMK01000032.1"/>
</dbReference>
<keyword evidence="4" id="KW-0564">Palmitate</keyword>
<evidence type="ECO:0000256" key="8">
    <source>
        <dbReference type="SAM" id="SignalP"/>
    </source>
</evidence>
<dbReference type="Proteomes" id="UP000637578">
    <property type="component" value="Unassembled WGS sequence"/>
</dbReference>
<keyword evidence="3" id="KW-0472">Membrane</keyword>
<evidence type="ECO:0000256" key="3">
    <source>
        <dbReference type="ARBA" id="ARBA00023136"/>
    </source>
</evidence>
<reference evidence="9" key="1">
    <citation type="journal article" date="2014" name="Int. J. Syst. Evol. Microbiol.">
        <title>Complete genome sequence of Corynebacterium casei LMG S-19264T (=DSM 44701T), isolated from a smear-ripened cheese.</title>
        <authorList>
            <consortium name="US DOE Joint Genome Institute (JGI-PGF)"/>
            <person name="Walter F."/>
            <person name="Albersmeier A."/>
            <person name="Kalinowski J."/>
            <person name="Ruckert C."/>
        </authorList>
    </citation>
    <scope>NUCLEOTIDE SEQUENCE</scope>
    <source>
        <strain evidence="9">CGMCC 4.5737</strain>
    </source>
</reference>
<dbReference type="PANTHER" id="PTHR30429:SF0">
    <property type="entry name" value="METHIONINE-BINDING LIPOPROTEIN METQ"/>
    <property type="match status" value="1"/>
</dbReference>
<sequence length="273" mass="29096">MRLRALTATVLAAVTALSLSSCGSSDAASDPNAPIRVGVSPVPHGEILRYVADNLAQDKGIKVEVVEINDYVTPNTALADRSLEANYFQHKPYLEKFEAEKGVQLSWVGPVHLEPLAAFSKKVKSLKDLPNGAKVAVPNDPTNEARALTLLAGNGVLELKPGTEKTATKQDVAANPKNVEIVELEAAQVPRSLDDVDAAVINGNYALQADLNPTKDAIAIESAEGNPYANGLVTRPELAGDERITKLQELLTSPQVREYVEQTFKGSVIPAKG</sequence>
<gene>
    <name evidence="9" type="ORF">GCM10012275_51430</name>
</gene>
<dbReference type="InterPro" id="IPR004872">
    <property type="entry name" value="Lipoprotein_NlpA"/>
</dbReference>
<comment type="similarity">
    <text evidence="6">Belongs to the nlpA lipoprotein family.</text>
</comment>
<evidence type="ECO:0000256" key="5">
    <source>
        <dbReference type="ARBA" id="ARBA00023288"/>
    </source>
</evidence>
<evidence type="ECO:0000313" key="9">
    <source>
        <dbReference type="EMBL" id="GGM74459.1"/>
    </source>
</evidence>
<dbReference type="EMBL" id="BMMK01000032">
    <property type="protein sequence ID" value="GGM74459.1"/>
    <property type="molecule type" value="Genomic_DNA"/>
</dbReference>
<dbReference type="GO" id="GO:0016020">
    <property type="term" value="C:membrane"/>
    <property type="evidence" value="ECO:0007669"/>
    <property type="project" value="UniProtKB-SubCell"/>
</dbReference>
<organism evidence="9 10">
    <name type="scientific">Longimycelium tulufanense</name>
    <dbReference type="NCBI Taxonomy" id="907463"/>
    <lineage>
        <taxon>Bacteria</taxon>
        <taxon>Bacillati</taxon>
        <taxon>Actinomycetota</taxon>
        <taxon>Actinomycetes</taxon>
        <taxon>Pseudonocardiales</taxon>
        <taxon>Pseudonocardiaceae</taxon>
        <taxon>Longimycelium</taxon>
    </lineage>
</organism>
<name>A0A8J3FYS6_9PSEU</name>
<dbReference type="PANTHER" id="PTHR30429">
    <property type="entry name" value="D-METHIONINE-BINDING LIPOPROTEIN METQ"/>
    <property type="match status" value="1"/>
</dbReference>
<dbReference type="Gene3D" id="3.40.190.10">
    <property type="entry name" value="Periplasmic binding protein-like II"/>
    <property type="match status" value="2"/>
</dbReference>
<dbReference type="PROSITE" id="PS51257">
    <property type="entry name" value="PROKAR_LIPOPROTEIN"/>
    <property type="match status" value="1"/>
</dbReference>
<evidence type="ECO:0000256" key="4">
    <source>
        <dbReference type="ARBA" id="ARBA00023139"/>
    </source>
</evidence>
<evidence type="ECO:0000256" key="7">
    <source>
        <dbReference type="PIRSR" id="PIRSR002854-1"/>
    </source>
</evidence>
<evidence type="ECO:0000256" key="1">
    <source>
        <dbReference type="ARBA" id="ARBA00004635"/>
    </source>
</evidence>
<comment type="caution">
    <text evidence="9">The sequence shown here is derived from an EMBL/GenBank/DDBJ whole genome shotgun (WGS) entry which is preliminary data.</text>
</comment>
<evidence type="ECO:0000313" key="10">
    <source>
        <dbReference type="Proteomes" id="UP000637578"/>
    </source>
</evidence>